<dbReference type="STRING" id="765440.A0A0C3G3F1"/>
<sequence>MATTLDLRTLQWLSKEYHDMNGTHYETLDKPPSALEFSRLVHISRPVVIKGFEVHALERWTDEYLIERMGDRKISIAVTPNGRADAITPGPDGKLYFVEPHIQQMTMHNFLLSLAPNTEKMSWPAENQEICYLQSQNGNMYTSQFFESSPDQERQSELSEFEPLKADVPSEIPWCSQAFDRSPDAVNLWIGDSRSVTSIHSGSDPYENIYTVIRGTKHFTLLPPTDGWYLQERIYPHATYTRPSPVSTLTTTPSPLTTSPIRWSSILNPHLPDTLPREAHPMHISLKAGETLYLPAGWWHHVRQGLDENFSNAERGEELKEEKTIAVNWWYDFEGRGMGWVWLNLLRSGDVPYGNTT</sequence>
<dbReference type="EMBL" id="KN832972">
    <property type="protein sequence ID" value="KIM90805.1"/>
    <property type="molecule type" value="Genomic_DNA"/>
</dbReference>
<reference evidence="3" key="2">
    <citation type="submission" date="2015-01" db="EMBL/GenBank/DDBJ databases">
        <title>Evolutionary Origins and Diversification of the Mycorrhizal Mutualists.</title>
        <authorList>
            <consortium name="DOE Joint Genome Institute"/>
            <consortium name="Mycorrhizal Genomics Consortium"/>
            <person name="Kohler A."/>
            <person name="Kuo A."/>
            <person name="Nagy L.G."/>
            <person name="Floudas D."/>
            <person name="Copeland A."/>
            <person name="Barry K.W."/>
            <person name="Cichocki N."/>
            <person name="Veneault-Fourrey C."/>
            <person name="LaButti K."/>
            <person name="Lindquist E.A."/>
            <person name="Lipzen A."/>
            <person name="Lundell T."/>
            <person name="Morin E."/>
            <person name="Murat C."/>
            <person name="Riley R."/>
            <person name="Ohm R."/>
            <person name="Sun H."/>
            <person name="Tunlid A."/>
            <person name="Henrissat B."/>
            <person name="Grigoriev I.V."/>
            <person name="Hibbett D.S."/>
            <person name="Martin F."/>
        </authorList>
    </citation>
    <scope>NUCLEOTIDE SEQUENCE [LARGE SCALE GENOMIC DNA]</scope>
    <source>
        <strain evidence="3">F 1598</strain>
    </source>
</reference>
<dbReference type="InParanoid" id="A0A0C3G3F1"/>
<keyword evidence="3" id="KW-1185">Reference proteome</keyword>
<dbReference type="PANTHER" id="PTHR12461:SF99">
    <property type="entry name" value="BIFUNCTIONAL PEPTIDASE AND (3S)-LYSYL HYDROXYLASE JMJD7"/>
    <property type="match status" value="1"/>
</dbReference>
<dbReference type="PANTHER" id="PTHR12461">
    <property type="entry name" value="HYPOXIA-INDUCIBLE FACTOR 1 ALPHA INHIBITOR-RELATED"/>
    <property type="match status" value="1"/>
</dbReference>
<dbReference type="Gene3D" id="2.60.120.10">
    <property type="entry name" value="Jelly Rolls"/>
    <property type="match status" value="1"/>
</dbReference>
<accession>A0A0C3G3F1</accession>
<dbReference type="Pfam" id="PF13621">
    <property type="entry name" value="Cupin_8"/>
    <property type="match status" value="1"/>
</dbReference>
<dbReference type="PROSITE" id="PS51184">
    <property type="entry name" value="JMJC"/>
    <property type="match status" value="1"/>
</dbReference>
<evidence type="ECO:0000259" key="1">
    <source>
        <dbReference type="PROSITE" id="PS51184"/>
    </source>
</evidence>
<organism evidence="2 3">
    <name type="scientific">Piloderma croceum (strain F 1598)</name>
    <dbReference type="NCBI Taxonomy" id="765440"/>
    <lineage>
        <taxon>Eukaryota</taxon>
        <taxon>Fungi</taxon>
        <taxon>Dikarya</taxon>
        <taxon>Basidiomycota</taxon>
        <taxon>Agaricomycotina</taxon>
        <taxon>Agaricomycetes</taxon>
        <taxon>Agaricomycetidae</taxon>
        <taxon>Atheliales</taxon>
        <taxon>Atheliaceae</taxon>
        <taxon>Piloderma</taxon>
    </lineage>
</organism>
<dbReference type="InterPro" id="IPR014710">
    <property type="entry name" value="RmlC-like_jellyroll"/>
</dbReference>
<evidence type="ECO:0000313" key="2">
    <source>
        <dbReference type="EMBL" id="KIM90805.1"/>
    </source>
</evidence>
<dbReference type="Proteomes" id="UP000054166">
    <property type="component" value="Unassembled WGS sequence"/>
</dbReference>
<name>A0A0C3G3F1_PILCF</name>
<reference evidence="2 3" key="1">
    <citation type="submission" date="2014-04" db="EMBL/GenBank/DDBJ databases">
        <authorList>
            <consortium name="DOE Joint Genome Institute"/>
            <person name="Kuo A."/>
            <person name="Tarkka M."/>
            <person name="Buscot F."/>
            <person name="Kohler A."/>
            <person name="Nagy L.G."/>
            <person name="Floudas D."/>
            <person name="Copeland A."/>
            <person name="Barry K.W."/>
            <person name="Cichocki N."/>
            <person name="Veneault-Fourrey C."/>
            <person name="LaButti K."/>
            <person name="Lindquist E.A."/>
            <person name="Lipzen A."/>
            <person name="Lundell T."/>
            <person name="Morin E."/>
            <person name="Murat C."/>
            <person name="Sun H."/>
            <person name="Tunlid A."/>
            <person name="Henrissat B."/>
            <person name="Grigoriev I.V."/>
            <person name="Hibbett D.S."/>
            <person name="Martin F."/>
            <person name="Nordberg H.P."/>
            <person name="Cantor M.N."/>
            <person name="Hua S.X."/>
        </authorList>
    </citation>
    <scope>NUCLEOTIDE SEQUENCE [LARGE SCALE GENOMIC DNA]</scope>
    <source>
        <strain evidence="2 3">F 1598</strain>
    </source>
</reference>
<protein>
    <recommendedName>
        <fullName evidence="1">JmjC domain-containing protein</fullName>
    </recommendedName>
</protein>
<dbReference type="OrthoDB" id="424465at2759"/>
<dbReference type="AlphaFoldDB" id="A0A0C3G3F1"/>
<proteinExistence type="predicted"/>
<dbReference type="InterPro" id="IPR003347">
    <property type="entry name" value="JmjC_dom"/>
</dbReference>
<gene>
    <name evidence="2" type="ORF">PILCRDRAFT_811287</name>
</gene>
<dbReference type="SMART" id="SM00558">
    <property type="entry name" value="JmjC"/>
    <property type="match status" value="1"/>
</dbReference>
<evidence type="ECO:0000313" key="3">
    <source>
        <dbReference type="Proteomes" id="UP000054166"/>
    </source>
</evidence>
<dbReference type="InterPro" id="IPR041667">
    <property type="entry name" value="Cupin_8"/>
</dbReference>
<feature type="domain" description="JmjC" evidence="1">
    <location>
        <begin position="151"/>
        <end position="346"/>
    </location>
</feature>
<dbReference type="SUPFAM" id="SSF51197">
    <property type="entry name" value="Clavaminate synthase-like"/>
    <property type="match status" value="1"/>
</dbReference>
<dbReference type="HOGENOM" id="CLU_016785_6_0_1"/>